<evidence type="ECO:0000256" key="6">
    <source>
        <dbReference type="SAM" id="MobiDB-lite"/>
    </source>
</evidence>
<dbReference type="GO" id="GO:0000228">
    <property type="term" value="C:nuclear chromosome"/>
    <property type="evidence" value="ECO:0007669"/>
    <property type="project" value="InterPro"/>
</dbReference>
<evidence type="ECO:0000256" key="5">
    <source>
        <dbReference type="ARBA" id="ARBA00023242"/>
    </source>
</evidence>
<sequence>MSFNNGNIPPNVQQQIHLQMLQQQQLQQQRDLQHLTPQQLQMLQQQHQQQAQLAVGGIPSQMAGIVPPHLTPQQQQQLLTNQRLAALKQQQQQQQPPLSQQQVQQHPPPIALQHFQQQQLAQQLPQHQQMPQQTFANMKGAVPGVGMPINAQQIIASTLEPWENLHYWSGKLKKEGLPPDGDVTFFEQLINRDLTNREVLTKERLETGNKPLITRLMKDLKFYNDLKLARMKTIHYSSAKQYTRSIWGEGYQGYGNGFTDGPTMVLLPRNRKKHTRIGDVYINKKEMDLQALRPDELIPIRLEFDSEKDKFSLRDTFVLNANDKTVTLEQIVATLMEDYRFTNPLFADTVLVSIKEQINEYHRHSSQGKFGDDQRIIVKLDIAIGNNHLIDQFEWDISNPENNPEDFATAMVEELSLTPEFITAIAHSIREQAQLYTKSLHLVGYDFKGGFIEDDDIRNRMASVVTHLDYLRPRSTLTQFTPQVLEISNAELERIDKDRERDSRRKRRQGRSGRRGGPQLPDLSDLPKTLRTPVPTTVLPGGLDLGPDTSSYVEVIETQNKPVDISQRPNVINNEAQPQEAEGVVDPTNATANTPKAEPTTLKKKRVVFNHQPGMKCIVSIKL</sequence>
<dbReference type="OMA" id="HEIDMAN"/>
<evidence type="ECO:0000256" key="4">
    <source>
        <dbReference type="ARBA" id="ARBA00023163"/>
    </source>
</evidence>
<feature type="region of interest" description="Disordered" evidence="6">
    <location>
        <begin position="496"/>
        <end position="547"/>
    </location>
</feature>
<dbReference type="AlphaFoldDB" id="A0A0H5C8H8"/>
<dbReference type="GO" id="GO:0006338">
    <property type="term" value="P:chromatin remodeling"/>
    <property type="evidence" value="ECO:0007669"/>
    <property type="project" value="InterPro"/>
</dbReference>
<evidence type="ECO:0000256" key="3">
    <source>
        <dbReference type="ARBA" id="ARBA00023015"/>
    </source>
</evidence>
<dbReference type="Proteomes" id="UP000094389">
    <property type="component" value="Unassembled WGS sequence"/>
</dbReference>
<feature type="compositionally biased region" description="Basic residues" evidence="6">
    <location>
        <begin position="504"/>
        <end position="514"/>
    </location>
</feature>
<evidence type="ECO:0000313" key="10">
    <source>
        <dbReference type="Proteomes" id="UP000094389"/>
    </source>
</evidence>
<protein>
    <submittedName>
        <fullName evidence="8">SNF5-domain-containing protein</fullName>
    </submittedName>
</protein>
<keyword evidence="5" id="KW-0539">Nucleus</keyword>
<dbReference type="STRING" id="983966.A0A0H5C8H8"/>
<organism evidence="7 9">
    <name type="scientific">Cyberlindnera jadinii (strain ATCC 18201 / CBS 1600 / BCRC 20928 / JCM 3617 / NBRC 0987 / NRRL Y-1542)</name>
    <name type="common">Torula yeast</name>
    <name type="synonym">Candida utilis</name>
    <dbReference type="NCBI Taxonomy" id="983966"/>
    <lineage>
        <taxon>Eukaryota</taxon>
        <taxon>Fungi</taxon>
        <taxon>Dikarya</taxon>
        <taxon>Ascomycota</taxon>
        <taxon>Saccharomycotina</taxon>
        <taxon>Saccharomycetes</taxon>
        <taxon>Phaffomycetales</taxon>
        <taxon>Phaffomycetaceae</taxon>
        <taxon>Cyberlindnera</taxon>
    </lineage>
</organism>
<reference evidence="8 10" key="3">
    <citation type="journal article" date="2016" name="Proc. Natl. Acad. Sci. U.S.A.">
        <title>Comparative genomics of biotechnologically important yeasts.</title>
        <authorList>
            <person name="Riley R."/>
            <person name="Haridas S."/>
            <person name="Wolfe K.H."/>
            <person name="Lopes M.R."/>
            <person name="Hittinger C.T."/>
            <person name="Goeker M."/>
            <person name="Salamov A.A."/>
            <person name="Wisecaver J.H."/>
            <person name="Long T.M."/>
            <person name="Calvey C.H."/>
            <person name="Aerts A.L."/>
            <person name="Barry K.W."/>
            <person name="Choi C."/>
            <person name="Clum A."/>
            <person name="Coughlan A.Y."/>
            <person name="Deshpande S."/>
            <person name="Douglass A.P."/>
            <person name="Hanson S.J."/>
            <person name="Klenk H.-P."/>
            <person name="LaButti K.M."/>
            <person name="Lapidus A."/>
            <person name="Lindquist E.A."/>
            <person name="Lipzen A.M."/>
            <person name="Meier-Kolthoff J.P."/>
            <person name="Ohm R.A."/>
            <person name="Otillar R.P."/>
            <person name="Pangilinan J.L."/>
            <person name="Peng Y."/>
            <person name="Rokas A."/>
            <person name="Rosa C.A."/>
            <person name="Scheuner C."/>
            <person name="Sibirny A.A."/>
            <person name="Slot J.C."/>
            <person name="Stielow J.B."/>
            <person name="Sun H."/>
            <person name="Kurtzman C.P."/>
            <person name="Blackwell M."/>
            <person name="Grigoriev I.V."/>
            <person name="Jeffries T.W."/>
        </authorList>
    </citation>
    <scope>NUCLEOTIDE SEQUENCE [LARGE SCALE GENOMIC DNA]</scope>
    <source>
        <strain evidence="10">ATCC 18201 / CBS 1600 / BCRC 20928 / JCM 3617 / NBRC 0987 / NRRL Y-1542</strain>
        <strain evidence="8">NRRL Y-1542</strain>
    </source>
</reference>
<dbReference type="PANTHER" id="PTHR10019">
    <property type="entry name" value="SNF5"/>
    <property type="match status" value="1"/>
</dbReference>
<comment type="similarity">
    <text evidence="2">Belongs to the SNF5 family.</text>
</comment>
<dbReference type="InterPro" id="IPR006939">
    <property type="entry name" value="SNF5"/>
</dbReference>
<reference evidence="7" key="1">
    <citation type="submission" date="2014-12" db="EMBL/GenBank/DDBJ databases">
        <authorList>
            <person name="Jaenicke S."/>
        </authorList>
    </citation>
    <scope>NUCLEOTIDE SEQUENCE [LARGE SCALE GENOMIC DNA]</scope>
    <source>
        <strain evidence="7">CBS1600</strain>
    </source>
</reference>
<keyword evidence="4" id="KW-0804">Transcription</keyword>
<evidence type="ECO:0000256" key="1">
    <source>
        <dbReference type="ARBA" id="ARBA00004123"/>
    </source>
</evidence>
<dbReference type="Proteomes" id="UP000038830">
    <property type="component" value="Unassembled WGS sequence"/>
</dbReference>
<proteinExistence type="inferred from homology"/>
<comment type="subcellular location">
    <subcellularLocation>
        <location evidence="1">Nucleus</location>
    </subcellularLocation>
</comment>
<gene>
    <name evidence="7" type="ORF">BN1211_5104</name>
    <name evidence="8" type="ORF">CYBJADRAFT_169414</name>
</gene>
<dbReference type="EMBL" id="CDQK01000006">
    <property type="protein sequence ID" value="CEP24307.1"/>
    <property type="molecule type" value="Genomic_DNA"/>
</dbReference>
<dbReference type="OrthoDB" id="515064at2759"/>
<feature type="region of interest" description="Disordered" evidence="6">
    <location>
        <begin position="87"/>
        <end position="106"/>
    </location>
</feature>
<accession>A0A0H5C8H8</accession>
<evidence type="ECO:0000313" key="9">
    <source>
        <dbReference type="Proteomes" id="UP000038830"/>
    </source>
</evidence>
<evidence type="ECO:0000313" key="7">
    <source>
        <dbReference type="EMBL" id="CEP24307.1"/>
    </source>
</evidence>
<name>A0A0H5C8H8_CYBJN</name>
<keyword evidence="10" id="KW-1185">Reference proteome</keyword>
<feature type="compositionally biased region" description="Low complexity" evidence="6">
    <location>
        <begin position="526"/>
        <end position="542"/>
    </location>
</feature>
<evidence type="ECO:0000313" key="8">
    <source>
        <dbReference type="EMBL" id="ODV71367.1"/>
    </source>
</evidence>
<keyword evidence="3" id="KW-0805">Transcription regulation</keyword>
<reference evidence="9" key="2">
    <citation type="journal article" date="2015" name="J. Biotechnol.">
        <title>The structure of the Cyberlindnera jadinii genome and its relation to Candida utilis analyzed by the occurrence of single nucleotide polymorphisms.</title>
        <authorList>
            <person name="Rupp O."/>
            <person name="Brinkrolf K."/>
            <person name="Buerth C."/>
            <person name="Kunigo M."/>
            <person name="Schneider J."/>
            <person name="Jaenicke S."/>
            <person name="Goesmann A."/>
            <person name="Puehler A."/>
            <person name="Jaeger K.-E."/>
            <person name="Ernst J.F."/>
        </authorList>
    </citation>
    <scope>NUCLEOTIDE SEQUENCE [LARGE SCALE GENOMIC DNA]</scope>
    <source>
        <strain evidence="9">ATCC 18201 / CBS 1600 / BCRC 20928 / JCM 3617 / NBRC 0987 / NRRL Y-1542</strain>
    </source>
</reference>
<dbReference type="Pfam" id="PF04855">
    <property type="entry name" value="SNF5"/>
    <property type="match status" value="1"/>
</dbReference>
<evidence type="ECO:0000256" key="2">
    <source>
        <dbReference type="ARBA" id="ARBA00010239"/>
    </source>
</evidence>
<accession>A0A1E4RVR2</accession>
<dbReference type="EMBL" id="KV453941">
    <property type="protein sequence ID" value="ODV71367.1"/>
    <property type="molecule type" value="Genomic_DNA"/>
</dbReference>